<proteinExistence type="predicted"/>
<evidence type="ECO:0000313" key="2">
    <source>
        <dbReference type="Proteomes" id="UP001556367"/>
    </source>
</evidence>
<organism evidence="1 2">
    <name type="scientific">Hohenbuehelia grisea</name>
    <dbReference type="NCBI Taxonomy" id="104357"/>
    <lineage>
        <taxon>Eukaryota</taxon>
        <taxon>Fungi</taxon>
        <taxon>Dikarya</taxon>
        <taxon>Basidiomycota</taxon>
        <taxon>Agaricomycotina</taxon>
        <taxon>Agaricomycetes</taxon>
        <taxon>Agaricomycetidae</taxon>
        <taxon>Agaricales</taxon>
        <taxon>Pleurotineae</taxon>
        <taxon>Pleurotaceae</taxon>
        <taxon>Hohenbuehelia</taxon>
    </lineage>
</organism>
<gene>
    <name evidence="1" type="ORF">HGRIS_013862</name>
</gene>
<name>A0ABR3IX14_9AGAR</name>
<sequence>MATDNPKHANGEVSETVLTAQRARNYLGWVSVSHIQSLHTHVNFHASPPASPTSPASDTTAFSLLSDVTDTTVVDRDFASAWEKANFYKGVSEDPPHLFQRSDIRTRPFTLPPAEDQHTAIPEKTARGVCHAVLTADLWRETVGPAIVDLLEGKKDFDITVTMMLPVQFSFFRREIRPRRYHQVLLPQRRQSYHLQLPA</sequence>
<reference evidence="2" key="1">
    <citation type="submission" date="2024-06" db="EMBL/GenBank/DDBJ databases">
        <title>Multi-omics analyses provide insights into the biosynthesis of the anticancer antibiotic pleurotin in Hohenbuehelia grisea.</title>
        <authorList>
            <person name="Weaver J.A."/>
            <person name="Alberti F."/>
        </authorList>
    </citation>
    <scope>NUCLEOTIDE SEQUENCE [LARGE SCALE GENOMIC DNA]</scope>
    <source>
        <strain evidence="2">T-177</strain>
    </source>
</reference>
<keyword evidence="2" id="KW-1185">Reference proteome</keyword>
<dbReference type="Proteomes" id="UP001556367">
    <property type="component" value="Unassembled WGS sequence"/>
</dbReference>
<evidence type="ECO:0000313" key="1">
    <source>
        <dbReference type="EMBL" id="KAL0947788.1"/>
    </source>
</evidence>
<comment type="caution">
    <text evidence="1">The sequence shown here is derived from an EMBL/GenBank/DDBJ whole genome shotgun (WGS) entry which is preliminary data.</text>
</comment>
<dbReference type="EMBL" id="JASNQZ010000015">
    <property type="protein sequence ID" value="KAL0947788.1"/>
    <property type="molecule type" value="Genomic_DNA"/>
</dbReference>
<protein>
    <submittedName>
        <fullName evidence="1">Uncharacterized protein</fullName>
    </submittedName>
</protein>
<accession>A0ABR3IX14</accession>